<feature type="region of interest" description="Disordered" evidence="4">
    <location>
        <begin position="260"/>
        <end position="292"/>
    </location>
</feature>
<evidence type="ECO:0000256" key="1">
    <source>
        <dbReference type="ARBA" id="ARBA00006484"/>
    </source>
</evidence>
<dbReference type="GO" id="GO:0005783">
    <property type="term" value="C:endoplasmic reticulum"/>
    <property type="evidence" value="ECO:0007669"/>
    <property type="project" value="TreeGrafter"/>
</dbReference>
<dbReference type="GO" id="GO:0019433">
    <property type="term" value="P:triglyceride catabolic process"/>
    <property type="evidence" value="ECO:0007669"/>
    <property type="project" value="TreeGrafter"/>
</dbReference>
<dbReference type="InterPro" id="IPR002347">
    <property type="entry name" value="SDR_fam"/>
</dbReference>
<comment type="similarity">
    <text evidence="1">Belongs to the short-chain dehydrogenases/reductases (SDR) family.</text>
</comment>
<keyword evidence="3" id="KW-0560">Oxidoreductase</keyword>
<dbReference type="GO" id="GO:0004806">
    <property type="term" value="F:triacylglycerol lipase activity"/>
    <property type="evidence" value="ECO:0007669"/>
    <property type="project" value="TreeGrafter"/>
</dbReference>
<dbReference type="GO" id="GO:0000140">
    <property type="term" value="F:acylglycerone-phosphate reductase (NADP+) activity"/>
    <property type="evidence" value="ECO:0007669"/>
    <property type="project" value="TreeGrafter"/>
</dbReference>
<dbReference type="PRINTS" id="PR00081">
    <property type="entry name" value="GDHRDH"/>
</dbReference>
<protein>
    <submittedName>
        <fullName evidence="5">NADPH-dependent 1-acyldihydroxyacetone phosphate reductase</fullName>
    </submittedName>
</protein>
<organism evidence="5 6">
    <name type="scientific">Hyphodiscus hymeniophilus</name>
    <dbReference type="NCBI Taxonomy" id="353542"/>
    <lineage>
        <taxon>Eukaryota</taxon>
        <taxon>Fungi</taxon>
        <taxon>Dikarya</taxon>
        <taxon>Ascomycota</taxon>
        <taxon>Pezizomycotina</taxon>
        <taxon>Leotiomycetes</taxon>
        <taxon>Helotiales</taxon>
        <taxon>Hyphodiscaceae</taxon>
        <taxon>Hyphodiscus</taxon>
    </lineage>
</organism>
<dbReference type="GO" id="GO:0006654">
    <property type="term" value="P:phosphatidic acid biosynthetic process"/>
    <property type="evidence" value="ECO:0007669"/>
    <property type="project" value="TreeGrafter"/>
</dbReference>
<dbReference type="PANTHER" id="PTHR44169">
    <property type="entry name" value="NADPH-DEPENDENT 1-ACYLDIHYDROXYACETONE PHOSPHATE REDUCTASE"/>
    <property type="match status" value="1"/>
</dbReference>
<dbReference type="OrthoDB" id="3481096at2759"/>
<dbReference type="EMBL" id="VNKQ01000018">
    <property type="protein sequence ID" value="KAG0645697.1"/>
    <property type="molecule type" value="Genomic_DNA"/>
</dbReference>
<proteinExistence type="inferred from homology"/>
<sequence>MSTSSKRSVLITGCSDFSLGSALAIAFHKAGLHVYATARNPSKMSQVEAFGIETLTLDVLDNSSITACFDKICDRGLDILINNAGAMYSMPMSDLSITKAKELFDLNVWAYIAVTQTFLPLLLKSKGMLVNHTSSASVLTIPWQGTYNASKAAIAVFSDTQRLELEPFGVKVIDIKSGVAKSNIAKAHSEGKGLKLSLPKGSIYDPARETVEKMMTGNQFFKDAIEAEDWARMVVGNLLKKSPPPVVWVPTNLDQLLIESDEPAEEKTSRDEADSDSESLQNEEISNYNDEQKRDLDALRDKVLDRLAETMARYKTDPKRGKNAILDPKHVSSATMILYDDEKMVKILCSKTEGLAEGNSNDDTDFLNSWKSCMERISRTGEATEEEKASLFDLVLKYQQPRISYYVEKLTHTFRFEKTAERLNLDRRSELSNLWLQELPDIRSRAWVDDSGNDFRFLAHPSDDADHNSKIAASGQSIEDVDDEVSTVLCMVDKLSAPDIGTAKGHRQDVLLKELLPALFAVWKSARFQASMKAQLRHCVFFVEVISPVVTFIKAAETMPIFQNVECFAVPVPSTHFKLRGSREEATPLDIAESVGVTLRGNGWINHLEKQTTKATFRKLLSEKCHIHTEIQMAKFIPTLDAVSAVVYSAGYSFEYTAPSEFEEVMKPSCTDGESYSTKLFLREIPASLPSLQPLSTTQTVLDREKAEMERSQLQMRQMMMGQSVTEDGLIILENYQKPGFVSVFGGALPKAKEMTCQEAEFYKENHIRGKLGMEKSDQMPSKQLGVRQNTCRRSLYSDDDLCKNFGFDNCSDIGDVANLLCLYGHMTSKLSINGVRSGIEGGNLGDYVEDFAVLTQGLDVSYFEANGILFHLPGLNERGIYRFIAEINHALSGRFCYCFMKKPKCHPKFETHLSHESEGDYGFHGTNTWERWQLLNFFKYVFDRPGFDARKMQEAKRHPDRDRFRQYLETLVPDFQKKIGNRILGDAMFPKLEASVRFPYGRPECCCVMHNTIDPEGLNWATPLGFSYLRRITSEAEEGEAESIN</sequence>
<dbReference type="Pfam" id="PF00106">
    <property type="entry name" value="adh_short"/>
    <property type="match status" value="1"/>
</dbReference>
<name>A0A9P6SKC9_9HELO</name>
<dbReference type="AlphaFoldDB" id="A0A9P6SKC9"/>
<dbReference type="PROSITE" id="PS00061">
    <property type="entry name" value="ADH_SHORT"/>
    <property type="match status" value="1"/>
</dbReference>
<gene>
    <name evidence="5" type="ORF">D0Z07_8764</name>
</gene>
<evidence type="ECO:0000313" key="5">
    <source>
        <dbReference type="EMBL" id="KAG0645697.1"/>
    </source>
</evidence>
<accession>A0A9P6SKC9</accession>
<evidence type="ECO:0000256" key="2">
    <source>
        <dbReference type="ARBA" id="ARBA00022857"/>
    </source>
</evidence>
<evidence type="ECO:0000256" key="4">
    <source>
        <dbReference type="SAM" id="MobiDB-lite"/>
    </source>
</evidence>
<dbReference type="PRINTS" id="PR00080">
    <property type="entry name" value="SDRFAMILY"/>
</dbReference>
<dbReference type="Proteomes" id="UP000785200">
    <property type="component" value="Unassembled WGS sequence"/>
</dbReference>
<dbReference type="GO" id="GO:0005811">
    <property type="term" value="C:lipid droplet"/>
    <property type="evidence" value="ECO:0007669"/>
    <property type="project" value="TreeGrafter"/>
</dbReference>
<keyword evidence="2" id="KW-0521">NADP</keyword>
<evidence type="ECO:0000313" key="6">
    <source>
        <dbReference type="Proteomes" id="UP000785200"/>
    </source>
</evidence>
<dbReference type="InterPro" id="IPR020904">
    <property type="entry name" value="Sc_DH/Rdtase_CS"/>
</dbReference>
<evidence type="ECO:0000256" key="3">
    <source>
        <dbReference type="ARBA" id="ARBA00023002"/>
    </source>
</evidence>
<dbReference type="PANTHER" id="PTHR44169:SF6">
    <property type="entry name" value="NADPH-DEPENDENT 1-ACYLDIHYDROXYACETONE PHOSPHATE REDUCTASE"/>
    <property type="match status" value="1"/>
</dbReference>
<feature type="compositionally biased region" description="Polar residues" evidence="4">
    <location>
        <begin position="278"/>
        <end position="289"/>
    </location>
</feature>
<comment type="caution">
    <text evidence="5">The sequence shown here is derived from an EMBL/GenBank/DDBJ whole genome shotgun (WGS) entry which is preliminary data.</text>
</comment>
<reference evidence="5" key="1">
    <citation type="submission" date="2019-07" db="EMBL/GenBank/DDBJ databases">
        <title>Hyphodiscus hymeniophilus genome sequencing and assembly.</title>
        <authorList>
            <person name="Kramer G."/>
            <person name="Nodwell J."/>
        </authorList>
    </citation>
    <scope>NUCLEOTIDE SEQUENCE</scope>
    <source>
        <strain evidence="5">ATCC 34498</strain>
    </source>
</reference>
<dbReference type="SUPFAM" id="SSF51735">
    <property type="entry name" value="NAD(P)-binding Rossmann-fold domains"/>
    <property type="match status" value="1"/>
</dbReference>
<dbReference type="Gene3D" id="3.40.50.720">
    <property type="entry name" value="NAD(P)-binding Rossmann-like Domain"/>
    <property type="match status" value="1"/>
</dbReference>
<keyword evidence="6" id="KW-1185">Reference proteome</keyword>
<dbReference type="InterPro" id="IPR036291">
    <property type="entry name" value="NAD(P)-bd_dom_sf"/>
</dbReference>